<protein>
    <submittedName>
        <fullName evidence="1">Uncharacterized protein</fullName>
    </submittedName>
</protein>
<evidence type="ECO:0000313" key="1">
    <source>
        <dbReference type="EMBL" id="KAF9477801.1"/>
    </source>
</evidence>
<gene>
    <name evidence="1" type="ORF">BDN70DRAFT_945970</name>
</gene>
<sequence length="203" mass="22874">MFTNNPYAQAGWYNPQNPHSINDGPWHPNSSYPPTYGALPPLDDKPASVLTFTFTSFNPDLFNCVVVGPKDRKYFEVRTQDNNTIISKPGEQFASIQWARHPTVEARGILSRQLTKDFLKLSSDQTYRSMLVGNKVYSWIPRGSRGIYLYSHGPNPPEQFARISLNNGNNTILLEITSEAFQAGLFEPCIISTVLLFSARNID</sequence>
<organism evidence="1 2">
    <name type="scientific">Pholiota conissans</name>
    <dbReference type="NCBI Taxonomy" id="109636"/>
    <lineage>
        <taxon>Eukaryota</taxon>
        <taxon>Fungi</taxon>
        <taxon>Dikarya</taxon>
        <taxon>Basidiomycota</taxon>
        <taxon>Agaricomycotina</taxon>
        <taxon>Agaricomycetes</taxon>
        <taxon>Agaricomycetidae</taxon>
        <taxon>Agaricales</taxon>
        <taxon>Agaricineae</taxon>
        <taxon>Strophariaceae</taxon>
        <taxon>Pholiota</taxon>
    </lineage>
</organism>
<evidence type="ECO:0000313" key="2">
    <source>
        <dbReference type="Proteomes" id="UP000807469"/>
    </source>
</evidence>
<dbReference type="EMBL" id="MU155250">
    <property type="protein sequence ID" value="KAF9477801.1"/>
    <property type="molecule type" value="Genomic_DNA"/>
</dbReference>
<proteinExistence type="predicted"/>
<comment type="caution">
    <text evidence="1">The sequence shown here is derived from an EMBL/GenBank/DDBJ whole genome shotgun (WGS) entry which is preliminary data.</text>
</comment>
<dbReference type="AlphaFoldDB" id="A0A9P6CS50"/>
<dbReference type="Proteomes" id="UP000807469">
    <property type="component" value="Unassembled WGS sequence"/>
</dbReference>
<reference evidence="1" key="1">
    <citation type="submission" date="2020-11" db="EMBL/GenBank/DDBJ databases">
        <authorList>
            <consortium name="DOE Joint Genome Institute"/>
            <person name="Ahrendt S."/>
            <person name="Riley R."/>
            <person name="Andreopoulos W."/>
            <person name="Labutti K."/>
            <person name="Pangilinan J."/>
            <person name="Ruiz-Duenas F.J."/>
            <person name="Barrasa J.M."/>
            <person name="Sanchez-Garcia M."/>
            <person name="Camarero S."/>
            <person name="Miyauchi S."/>
            <person name="Serrano A."/>
            <person name="Linde D."/>
            <person name="Babiker R."/>
            <person name="Drula E."/>
            <person name="Ayuso-Fernandez I."/>
            <person name="Pacheco R."/>
            <person name="Padilla G."/>
            <person name="Ferreira P."/>
            <person name="Barriuso J."/>
            <person name="Kellner H."/>
            <person name="Castanera R."/>
            <person name="Alfaro M."/>
            <person name="Ramirez L."/>
            <person name="Pisabarro A.G."/>
            <person name="Kuo A."/>
            <person name="Tritt A."/>
            <person name="Lipzen A."/>
            <person name="He G."/>
            <person name="Yan M."/>
            <person name="Ng V."/>
            <person name="Cullen D."/>
            <person name="Martin F."/>
            <person name="Rosso M.-N."/>
            <person name="Henrissat B."/>
            <person name="Hibbett D."/>
            <person name="Martinez A.T."/>
            <person name="Grigoriev I.V."/>
        </authorList>
    </citation>
    <scope>NUCLEOTIDE SEQUENCE</scope>
    <source>
        <strain evidence="1">CIRM-BRFM 674</strain>
    </source>
</reference>
<name>A0A9P6CS50_9AGAR</name>
<dbReference type="OrthoDB" id="3191568at2759"/>
<keyword evidence="2" id="KW-1185">Reference proteome</keyword>
<accession>A0A9P6CS50</accession>